<gene>
    <name evidence="1" type="ORF">EV192_11185</name>
</gene>
<keyword evidence="2" id="KW-1185">Reference proteome</keyword>
<proteinExistence type="predicted"/>
<dbReference type="InterPro" id="IPR045488">
    <property type="entry name" value="fvmRadSAM-pep"/>
</dbReference>
<comment type="caution">
    <text evidence="1">The sequence shown here is derived from an EMBL/GenBank/DDBJ whole genome shotgun (WGS) entry which is preliminary data.</text>
</comment>
<evidence type="ECO:0000313" key="2">
    <source>
        <dbReference type="Proteomes" id="UP000295680"/>
    </source>
</evidence>
<protein>
    <submittedName>
        <fullName evidence="1">Uncharacterized protein</fullName>
    </submittedName>
</protein>
<dbReference type="AlphaFoldDB" id="A0A4R2J357"/>
<organism evidence="1 2">
    <name type="scientific">Actinocrispum wychmicini</name>
    <dbReference type="NCBI Taxonomy" id="1213861"/>
    <lineage>
        <taxon>Bacteria</taxon>
        <taxon>Bacillati</taxon>
        <taxon>Actinomycetota</taxon>
        <taxon>Actinomycetes</taxon>
        <taxon>Pseudonocardiales</taxon>
        <taxon>Pseudonocardiaceae</taxon>
        <taxon>Actinocrispum</taxon>
    </lineage>
</organism>
<evidence type="ECO:0000313" key="1">
    <source>
        <dbReference type="EMBL" id="TCO52891.1"/>
    </source>
</evidence>
<dbReference type="RefSeq" id="WP_132123861.1">
    <property type="nucleotide sequence ID" value="NZ_SLWS01000011.1"/>
</dbReference>
<dbReference type="EMBL" id="SLWS01000011">
    <property type="protein sequence ID" value="TCO52891.1"/>
    <property type="molecule type" value="Genomic_DNA"/>
</dbReference>
<name>A0A4R2J357_9PSEU</name>
<dbReference type="Proteomes" id="UP000295680">
    <property type="component" value="Unassembled WGS sequence"/>
</dbReference>
<accession>A0A4R2J357</accession>
<dbReference type="Pfam" id="PF20007">
    <property type="entry name" value="fvmRadSAM-pep"/>
    <property type="match status" value="1"/>
</dbReference>
<dbReference type="OrthoDB" id="3697149at2"/>
<reference evidence="1 2" key="1">
    <citation type="submission" date="2019-03" db="EMBL/GenBank/DDBJ databases">
        <title>Genomic Encyclopedia of Type Strains, Phase IV (KMG-IV): sequencing the most valuable type-strain genomes for metagenomic binning, comparative biology and taxonomic classification.</title>
        <authorList>
            <person name="Goeker M."/>
        </authorList>
    </citation>
    <scope>NUCLEOTIDE SEQUENCE [LARGE SCALE GENOMIC DNA]</scope>
    <source>
        <strain evidence="1 2">DSM 45934</strain>
    </source>
</reference>
<sequence>MSEFRFVEHLPDLIQPEDYPNHPDGRLVRMRISVGKDGVEILGDAFRPEVLEEILNRLGPDDDIEQMLCG</sequence>